<organism evidence="2 3">
    <name type="scientific">Hirsutella rhossiliensis</name>
    <dbReference type="NCBI Taxonomy" id="111463"/>
    <lineage>
        <taxon>Eukaryota</taxon>
        <taxon>Fungi</taxon>
        <taxon>Dikarya</taxon>
        <taxon>Ascomycota</taxon>
        <taxon>Pezizomycotina</taxon>
        <taxon>Sordariomycetes</taxon>
        <taxon>Hypocreomycetidae</taxon>
        <taxon>Hypocreales</taxon>
        <taxon>Ophiocordycipitaceae</taxon>
        <taxon>Hirsutella</taxon>
    </lineage>
</organism>
<feature type="compositionally biased region" description="Basic and acidic residues" evidence="1">
    <location>
        <begin position="80"/>
        <end position="92"/>
    </location>
</feature>
<proteinExistence type="predicted"/>
<accession>A0A9P8MSW9</accession>
<keyword evidence="3" id="KW-1185">Reference proteome</keyword>
<evidence type="ECO:0000313" key="2">
    <source>
        <dbReference type="EMBL" id="KAH0960472.1"/>
    </source>
</evidence>
<evidence type="ECO:0000256" key="1">
    <source>
        <dbReference type="SAM" id="MobiDB-lite"/>
    </source>
</evidence>
<dbReference type="OrthoDB" id="4753111at2759"/>
<dbReference type="RefSeq" id="XP_044717985.1">
    <property type="nucleotide sequence ID" value="XM_044867098.1"/>
</dbReference>
<comment type="caution">
    <text evidence="2">The sequence shown here is derived from an EMBL/GenBank/DDBJ whole genome shotgun (WGS) entry which is preliminary data.</text>
</comment>
<dbReference type="Proteomes" id="UP000824596">
    <property type="component" value="Unassembled WGS sequence"/>
</dbReference>
<reference evidence="2" key="1">
    <citation type="submission" date="2021-09" db="EMBL/GenBank/DDBJ databases">
        <title>A high-quality genome of the endoparasitic fungus Hirsutella rhossiliensis with a comparison of Hirsutella genomes reveals transposable elements contributing to genome size variation.</title>
        <authorList>
            <person name="Lin R."/>
            <person name="Jiao Y."/>
            <person name="Sun X."/>
            <person name="Ling J."/>
            <person name="Xie B."/>
            <person name="Cheng X."/>
        </authorList>
    </citation>
    <scope>NUCLEOTIDE SEQUENCE</scope>
    <source>
        <strain evidence="2">HR02</strain>
    </source>
</reference>
<feature type="region of interest" description="Disordered" evidence="1">
    <location>
        <begin position="80"/>
        <end position="120"/>
    </location>
</feature>
<gene>
    <name evidence="2" type="ORF">HRG_08627</name>
</gene>
<sequence length="237" mass="26764">MLRQLSAERRVKDALHARNGPSTTEVLSLPLQSEVRVWREKDGWQGPFKIASIDTHNITIDTVNGPQVFRSTLVQPYLRDDTTLSDPTHDTDPSDPNGPACPTRTPPPQRGRPPGSKNKPKDLIMMAQALRSDGIITSPGDPFEESDNKEITDLVGRGVFQFERYDQMSHGNYRIFRSRMVREVKGINTKPYEKSRLVIQGHNDFEKTTLLTQSPTIQRVSQRLILAIAPDFFKTTA</sequence>
<dbReference type="AlphaFoldDB" id="A0A9P8MSW9"/>
<dbReference type="GeneID" id="68357756"/>
<dbReference type="EMBL" id="JAIZPD010000010">
    <property type="protein sequence ID" value="KAH0960472.1"/>
    <property type="molecule type" value="Genomic_DNA"/>
</dbReference>
<name>A0A9P8MSW9_9HYPO</name>
<evidence type="ECO:0000313" key="3">
    <source>
        <dbReference type="Proteomes" id="UP000824596"/>
    </source>
</evidence>
<protein>
    <submittedName>
        <fullName evidence="2">Polyprotein</fullName>
    </submittedName>
</protein>